<feature type="region of interest" description="Disordered" evidence="1">
    <location>
        <begin position="795"/>
        <end position="839"/>
    </location>
</feature>
<dbReference type="InterPro" id="IPR004274">
    <property type="entry name" value="FCP1_dom"/>
</dbReference>
<dbReference type="Pfam" id="PF03031">
    <property type="entry name" value="NIF"/>
    <property type="match status" value="1"/>
</dbReference>
<feature type="compositionally biased region" description="Basic residues" evidence="1">
    <location>
        <begin position="548"/>
        <end position="562"/>
    </location>
</feature>
<evidence type="ECO:0000256" key="1">
    <source>
        <dbReference type="SAM" id="MobiDB-lite"/>
    </source>
</evidence>
<feature type="compositionally biased region" description="Basic residues" evidence="1">
    <location>
        <begin position="199"/>
        <end position="210"/>
    </location>
</feature>
<dbReference type="PANTHER" id="PTHR12210">
    <property type="entry name" value="DULLARD PROTEIN PHOSPHATASE"/>
    <property type="match status" value="1"/>
</dbReference>
<feature type="compositionally biased region" description="Basic residues" evidence="1">
    <location>
        <begin position="422"/>
        <end position="435"/>
    </location>
</feature>
<feature type="region of interest" description="Disordered" evidence="1">
    <location>
        <begin position="66"/>
        <end position="101"/>
    </location>
</feature>
<feature type="compositionally biased region" description="Basic and acidic residues" evidence="1">
    <location>
        <begin position="1"/>
        <end position="11"/>
    </location>
</feature>
<dbReference type="FunFam" id="3.40.50.1000:FF:000257">
    <property type="entry name" value="Haloacid dehalogenase-like hydrolase (HAD) superfamily protein"/>
    <property type="match status" value="1"/>
</dbReference>
<feature type="compositionally biased region" description="Basic residues" evidence="1">
    <location>
        <begin position="811"/>
        <end position="821"/>
    </location>
</feature>
<feature type="domain" description="FCP1 homology" evidence="2">
    <location>
        <begin position="876"/>
        <end position="1057"/>
    </location>
</feature>
<sequence>MMKDPIKHDEPDPVMETNRKRSLHGSYKVFRNCNSSAMAKSEVQDTVSEENSSIGTPFAGIEQTGMETIQNSLEPKLSNKKKKKKRKTQKPSEEGCLTSTNDMSIMSALSLSDGRNSGGKVVSLGTDETSSFFVTNSSHLLHNNSNNLSNGNSYLMTTSEVQDTILGVGSKSCPSLARTEQTGMETSINLMQVDVARRKKRNRKSWKKAKALQNNGQGPKHPDQGCMTSINHTDVASALSLSDGNLHLMTTSEVQDTVLGVGSTPCPSLARTEQTGMETSQNVMQVDVAHQKKSRKSRKKKAKALQNNRQGPKHPYQGCMTSTNHTDVVSGLSLSDGRNSGGKVVSLGTDETSSFFVTNSSRHLLHNNSNNFSSGNSYLMTTSEVQDTILGVGSTLCPSLARTEQTGKETSQNLMQVDVARQKKRNRKIRKKKAKALQNNGQGPKHPDQGCMTSTNHTDVMSDGRNCGGKVVSLGTDETSSFFVTHSSRHVLHNNSNNLSNGNSYLMTKSEVQDTVLGVGSTLCPSLARTEQTGMETSQNLMQVDVARRKKRNRKIRKKKAKALQNNGQGPKHPDQGCMTCTNHTDVVSAPSLSDGRNSGGKVVSLGTDETNSLWATKYSQSLSHGNYKVFSNGTSSSSVAQSEVQGTFLGVDIMLCPSLARVEQTGMEIAQNSMEVNVSSKKKSRSLKKKPKALQISGQVEKLPEEGCVTKIINAMSTQSHQTNIMSATCPLDARIEKSISLGPDATNSFPSLSHENRKVFGNANSFSMSKSEEKDIILGVDSTVSPSFSRIEEVGKETTQNSLHVNPASKKKKKRRSRKKSEALQNSSEARTLPEESCPSIRNQMNIISTLMPSDERNNCSEIFHIPLLRAPVGHLRKKLLILDINGLLADIVRPPPKKCKSDINIAGRAIFKRPFYLDFLTFCFERFEVGVWSSRSKKNVEKVIDYLMGDMKYKLLLCWDQSHCTATKFRTLEDRHKPMVFKELRRIWEKHDPNLPWEKGDYNESNTLLLDDSPYKALLNPLHTAIFPYSYTFRKRSDKSLGAGGDLRVYLEGLAVAGNTKKYVEKNPFGQSAITQRSKSWDFYQTVIRSLESLPTTR</sequence>
<protein>
    <recommendedName>
        <fullName evidence="2">FCP1 homology domain-containing protein</fullName>
    </recommendedName>
</protein>
<dbReference type="InterPro" id="IPR050365">
    <property type="entry name" value="TIM50"/>
</dbReference>
<dbReference type="EMBL" id="CM031827">
    <property type="protein sequence ID" value="KAG6720854.1"/>
    <property type="molecule type" value="Genomic_DNA"/>
</dbReference>
<feature type="region of interest" description="Disordered" evidence="1">
    <location>
        <begin position="287"/>
        <end position="320"/>
    </location>
</feature>
<proteinExistence type="predicted"/>
<dbReference type="SUPFAM" id="SSF56784">
    <property type="entry name" value="HAD-like"/>
    <property type="match status" value="1"/>
</dbReference>
<dbReference type="AlphaFoldDB" id="A0A922FF16"/>
<reference evidence="3" key="1">
    <citation type="submission" date="2021-01" db="EMBL/GenBank/DDBJ databases">
        <authorList>
            <person name="Lovell J.T."/>
            <person name="Bentley N."/>
            <person name="Bhattarai G."/>
            <person name="Jenkins J.W."/>
            <person name="Sreedasyam A."/>
            <person name="Alarcon Y."/>
            <person name="Bock C."/>
            <person name="Boston L."/>
            <person name="Carlson J."/>
            <person name="Cervantes K."/>
            <person name="Clermont K."/>
            <person name="Krom N."/>
            <person name="Kubenka K."/>
            <person name="Mamidi S."/>
            <person name="Mattison C."/>
            <person name="Monteros M."/>
            <person name="Pisani C."/>
            <person name="Plott C."/>
            <person name="Rajasekar S."/>
            <person name="Rhein H.S."/>
            <person name="Rohla C."/>
            <person name="Song M."/>
            <person name="Hilaire R.S."/>
            <person name="Shu S."/>
            <person name="Wells L."/>
            <person name="Wang X."/>
            <person name="Webber J."/>
            <person name="Heerema R.J."/>
            <person name="Klein P."/>
            <person name="Conner P."/>
            <person name="Grauke L."/>
            <person name="Grimwood J."/>
            <person name="Schmutz J."/>
            <person name="Randall J.J."/>
        </authorList>
    </citation>
    <scope>NUCLEOTIDE SEQUENCE</scope>
    <source>
        <tissue evidence="3">Leaf</tissue>
    </source>
</reference>
<feature type="region of interest" description="Disordered" evidence="1">
    <location>
        <begin position="199"/>
        <end position="224"/>
    </location>
</feature>
<dbReference type="SMART" id="SM00577">
    <property type="entry name" value="CPDc"/>
    <property type="match status" value="1"/>
</dbReference>
<evidence type="ECO:0000259" key="2">
    <source>
        <dbReference type="PROSITE" id="PS50969"/>
    </source>
</evidence>
<evidence type="ECO:0000313" key="4">
    <source>
        <dbReference type="Proteomes" id="UP000811246"/>
    </source>
</evidence>
<feature type="compositionally biased region" description="Basic residues" evidence="1">
    <location>
        <begin position="291"/>
        <end position="303"/>
    </location>
</feature>
<feature type="region of interest" description="Disordered" evidence="1">
    <location>
        <begin position="421"/>
        <end position="451"/>
    </location>
</feature>
<organism evidence="3 4">
    <name type="scientific">Carya illinoinensis</name>
    <name type="common">Pecan</name>
    <dbReference type="NCBI Taxonomy" id="32201"/>
    <lineage>
        <taxon>Eukaryota</taxon>
        <taxon>Viridiplantae</taxon>
        <taxon>Streptophyta</taxon>
        <taxon>Embryophyta</taxon>
        <taxon>Tracheophyta</taxon>
        <taxon>Spermatophyta</taxon>
        <taxon>Magnoliopsida</taxon>
        <taxon>eudicotyledons</taxon>
        <taxon>Gunneridae</taxon>
        <taxon>Pentapetalae</taxon>
        <taxon>rosids</taxon>
        <taxon>fabids</taxon>
        <taxon>Fagales</taxon>
        <taxon>Juglandaceae</taxon>
        <taxon>Carya</taxon>
    </lineage>
</organism>
<dbReference type="InterPro" id="IPR023214">
    <property type="entry name" value="HAD_sf"/>
</dbReference>
<dbReference type="PROSITE" id="PS50969">
    <property type="entry name" value="FCP1"/>
    <property type="match status" value="1"/>
</dbReference>
<feature type="compositionally biased region" description="Basic residues" evidence="1">
    <location>
        <begin position="78"/>
        <end position="89"/>
    </location>
</feature>
<feature type="region of interest" description="Disordered" evidence="1">
    <location>
        <begin position="1"/>
        <end position="23"/>
    </location>
</feature>
<comment type="caution">
    <text evidence="3">The sequence shown here is derived from an EMBL/GenBank/DDBJ whole genome shotgun (WGS) entry which is preliminary data.</text>
</comment>
<dbReference type="Gene3D" id="3.40.50.1000">
    <property type="entry name" value="HAD superfamily/HAD-like"/>
    <property type="match status" value="1"/>
</dbReference>
<gene>
    <name evidence="3" type="ORF">I3842_03G083700</name>
</gene>
<dbReference type="Proteomes" id="UP000811246">
    <property type="component" value="Chromosome 3"/>
</dbReference>
<evidence type="ECO:0000313" key="3">
    <source>
        <dbReference type="EMBL" id="KAG6720854.1"/>
    </source>
</evidence>
<feature type="region of interest" description="Disordered" evidence="1">
    <location>
        <begin position="548"/>
        <end position="577"/>
    </location>
</feature>
<dbReference type="OrthoDB" id="1711508at2759"/>
<name>A0A922FF16_CARIL</name>
<accession>A0A922FF16</accession>
<dbReference type="InterPro" id="IPR036412">
    <property type="entry name" value="HAD-like_sf"/>
</dbReference>